<evidence type="ECO:0000259" key="8">
    <source>
        <dbReference type="Pfam" id="PF01435"/>
    </source>
</evidence>
<evidence type="ECO:0000256" key="7">
    <source>
        <dbReference type="SAM" id="Phobius"/>
    </source>
</evidence>
<keyword evidence="3" id="KW-0479">Metal-binding</keyword>
<dbReference type="GO" id="GO:0046872">
    <property type="term" value="F:metal ion binding"/>
    <property type="evidence" value="ECO:0007669"/>
    <property type="project" value="UniProtKB-KW"/>
</dbReference>
<keyword evidence="7" id="KW-0472">Membrane</keyword>
<comment type="cofactor">
    <cofactor evidence="1">
        <name>Zn(2+)</name>
        <dbReference type="ChEBI" id="CHEBI:29105"/>
    </cofactor>
</comment>
<name>A0A844G7W7_9BACT</name>
<dbReference type="RefSeq" id="WP_154419494.1">
    <property type="nucleotide sequence ID" value="NZ_VUNS01000020.1"/>
</dbReference>
<dbReference type="AlphaFoldDB" id="A0A844G7W7"/>
<organism evidence="9 10">
    <name type="scientific">Victivallis lenta</name>
    <dbReference type="NCBI Taxonomy" id="2606640"/>
    <lineage>
        <taxon>Bacteria</taxon>
        <taxon>Pseudomonadati</taxon>
        <taxon>Lentisphaerota</taxon>
        <taxon>Lentisphaeria</taxon>
        <taxon>Victivallales</taxon>
        <taxon>Victivallaceae</taxon>
        <taxon>Victivallis</taxon>
    </lineage>
</organism>
<protein>
    <submittedName>
        <fullName evidence="9">M48 family metalloprotease</fullName>
    </submittedName>
</protein>
<sequence length="623" mass="72243">MILEEINRKDWERYEQIAVFRQKHPHLHLAGLWFLILLSFGMAFLVIGGIVWIMLRVCAAPGTGIVLLVNAVFTITFYLAALRDRPWKQMMKLEPRDYPELYRKVNWIACRMKAPKIHRIYLSVEFNASVGSMFTFVPGLRTNVLMIGYPLLCSLSSKGVIAVLAHEFGHVSGGHLSRQALFFHIRLFWEGLELGLFDLLLYPWKRCFLRNFDLLLHPLRRSFEQEADRRIVEYFGRDHQLEAMARTAMCSRIIAGDRTLQQLMMTHSAEEIDFAAAIRSALTRECSYDECRNGLTAALAEIPPVFDEHPPFRERVGKYNDAEKLMPYATADPDALEKLLHPGKVFYEQLNDYYRRFFAEEISALHADCEEYAARLAAFDPEAVNDEPEAIRFLEFLESIGRKKEYEQLLAAARKRFPGSLSLRGLSLVRQLEQSGTEEGQKTLIAQMETILSEAPLMIYQLNDPLMNYYLRHGENESIKRLLDLRDSGLRREQHRLMQPLSVRDDLRPAGWNDYEKEELRKAFANNALQIEAVYPVQRYYDSNVQVSTLFLVIRKRRMPYRSFRFQRSDQDLISDYEVLDGEVVIGTPELLAHLDSRRIEPVLIPLRSQGMSEKKRQPEPGA</sequence>
<gene>
    <name evidence="9" type="ORF">FYJ85_15980</name>
</gene>
<evidence type="ECO:0000256" key="2">
    <source>
        <dbReference type="ARBA" id="ARBA00022670"/>
    </source>
</evidence>
<proteinExistence type="predicted"/>
<evidence type="ECO:0000256" key="3">
    <source>
        <dbReference type="ARBA" id="ARBA00022723"/>
    </source>
</evidence>
<comment type="caution">
    <text evidence="9">The sequence shown here is derived from an EMBL/GenBank/DDBJ whole genome shotgun (WGS) entry which is preliminary data.</text>
</comment>
<keyword evidence="10" id="KW-1185">Reference proteome</keyword>
<reference evidence="9 10" key="1">
    <citation type="submission" date="2019-08" db="EMBL/GenBank/DDBJ databases">
        <title>In-depth cultivation of the pig gut microbiome towards novel bacterial diversity and tailored functional studies.</title>
        <authorList>
            <person name="Wylensek D."/>
            <person name="Hitch T.C.A."/>
            <person name="Clavel T."/>
        </authorList>
    </citation>
    <scope>NUCLEOTIDE SEQUENCE [LARGE SCALE GENOMIC DNA]</scope>
    <source>
        <strain evidence="9 10">BBE-744-WT-12</strain>
    </source>
</reference>
<dbReference type="InterPro" id="IPR001915">
    <property type="entry name" value="Peptidase_M48"/>
</dbReference>
<dbReference type="GO" id="GO:0004222">
    <property type="term" value="F:metalloendopeptidase activity"/>
    <property type="evidence" value="ECO:0007669"/>
    <property type="project" value="InterPro"/>
</dbReference>
<keyword evidence="7" id="KW-0812">Transmembrane</keyword>
<evidence type="ECO:0000256" key="1">
    <source>
        <dbReference type="ARBA" id="ARBA00001947"/>
    </source>
</evidence>
<feature type="transmembrane region" description="Helical" evidence="7">
    <location>
        <begin position="120"/>
        <end position="140"/>
    </location>
</feature>
<feature type="domain" description="Peptidase M48" evidence="8">
    <location>
        <begin position="101"/>
        <end position="316"/>
    </location>
</feature>
<dbReference type="Proteomes" id="UP000435649">
    <property type="component" value="Unassembled WGS sequence"/>
</dbReference>
<keyword evidence="7" id="KW-1133">Transmembrane helix</keyword>
<feature type="transmembrane region" description="Helical" evidence="7">
    <location>
        <begin position="30"/>
        <end position="55"/>
    </location>
</feature>
<evidence type="ECO:0000313" key="9">
    <source>
        <dbReference type="EMBL" id="MST98538.1"/>
    </source>
</evidence>
<evidence type="ECO:0000313" key="10">
    <source>
        <dbReference type="Proteomes" id="UP000435649"/>
    </source>
</evidence>
<evidence type="ECO:0000256" key="5">
    <source>
        <dbReference type="ARBA" id="ARBA00022833"/>
    </source>
</evidence>
<dbReference type="CDD" id="cd07328">
    <property type="entry name" value="M48_Ste24p_like"/>
    <property type="match status" value="1"/>
</dbReference>
<keyword evidence="4" id="KW-0378">Hydrolase</keyword>
<dbReference type="GO" id="GO:0006508">
    <property type="term" value="P:proteolysis"/>
    <property type="evidence" value="ECO:0007669"/>
    <property type="project" value="UniProtKB-KW"/>
</dbReference>
<dbReference type="EMBL" id="VUNS01000020">
    <property type="protein sequence ID" value="MST98538.1"/>
    <property type="molecule type" value="Genomic_DNA"/>
</dbReference>
<accession>A0A844G7W7</accession>
<dbReference type="Gene3D" id="3.30.2010.10">
    <property type="entry name" value="Metalloproteases ('zincins'), catalytic domain"/>
    <property type="match status" value="1"/>
</dbReference>
<keyword evidence="2 9" id="KW-0645">Protease</keyword>
<keyword evidence="6 9" id="KW-0482">Metalloprotease</keyword>
<evidence type="ECO:0000256" key="6">
    <source>
        <dbReference type="ARBA" id="ARBA00023049"/>
    </source>
</evidence>
<feature type="transmembrane region" description="Helical" evidence="7">
    <location>
        <begin position="61"/>
        <end position="82"/>
    </location>
</feature>
<keyword evidence="5" id="KW-0862">Zinc</keyword>
<dbReference type="Pfam" id="PF01435">
    <property type="entry name" value="Peptidase_M48"/>
    <property type="match status" value="1"/>
</dbReference>
<evidence type="ECO:0000256" key="4">
    <source>
        <dbReference type="ARBA" id="ARBA00022801"/>
    </source>
</evidence>